<proteinExistence type="predicted"/>
<dbReference type="Proteomes" id="UP000269221">
    <property type="component" value="Unassembled WGS sequence"/>
</dbReference>
<organism evidence="1 2">
    <name type="scientific">Hirundo rustica rustica</name>
    <dbReference type="NCBI Taxonomy" id="333673"/>
    <lineage>
        <taxon>Eukaryota</taxon>
        <taxon>Metazoa</taxon>
        <taxon>Chordata</taxon>
        <taxon>Craniata</taxon>
        <taxon>Vertebrata</taxon>
        <taxon>Euteleostomi</taxon>
        <taxon>Archelosauria</taxon>
        <taxon>Archosauria</taxon>
        <taxon>Dinosauria</taxon>
        <taxon>Saurischia</taxon>
        <taxon>Theropoda</taxon>
        <taxon>Coelurosauria</taxon>
        <taxon>Aves</taxon>
        <taxon>Neognathae</taxon>
        <taxon>Neoaves</taxon>
        <taxon>Telluraves</taxon>
        <taxon>Australaves</taxon>
        <taxon>Passeriformes</taxon>
        <taxon>Sylvioidea</taxon>
        <taxon>Hirundinidae</taxon>
        <taxon>Hirundo</taxon>
    </lineage>
</organism>
<reference evidence="1 2" key="1">
    <citation type="submission" date="2018-07" db="EMBL/GenBank/DDBJ databases">
        <title>A high quality draft genome assembly of the barn swallow (H. rustica rustica).</title>
        <authorList>
            <person name="Formenti G."/>
            <person name="Chiara M."/>
            <person name="Poveda L."/>
            <person name="Francoijs K.-J."/>
            <person name="Bonisoli-Alquati A."/>
            <person name="Canova L."/>
            <person name="Gianfranceschi L."/>
            <person name="Horner D.S."/>
            <person name="Saino N."/>
        </authorList>
    </citation>
    <scope>NUCLEOTIDE SEQUENCE [LARGE SCALE GENOMIC DNA]</scope>
    <source>
        <strain evidence="1">Chelidonia</strain>
        <tissue evidence="1">Blood</tissue>
    </source>
</reference>
<name>A0A3M0KHV4_HIRRU</name>
<comment type="caution">
    <text evidence="1">The sequence shown here is derived from an EMBL/GenBank/DDBJ whole genome shotgun (WGS) entry which is preliminary data.</text>
</comment>
<dbReference type="AlphaFoldDB" id="A0A3M0KHV4"/>
<sequence>MKMIMSKKVFRDEVQFPRGNGDVQQQSPGTYSEMLRGIGSSHSSQATKYFQSSVRYVFYLNAVMCHTSSAFTMEKPMHLFCQDFYCQCLTHIICLSLFYVMLKIKAKEIVISFDKEKIKDVAIKLEGHDNQRIPPWLHKGNSKTIFENNKKDYLESNKIISRNKSAEKATDKTHLESRHVKNKIVIGNRDKGITKGI</sequence>
<keyword evidence="2" id="KW-1185">Reference proteome</keyword>
<gene>
    <name evidence="1" type="ORF">DUI87_16203</name>
</gene>
<evidence type="ECO:0000313" key="1">
    <source>
        <dbReference type="EMBL" id="RMC06757.1"/>
    </source>
</evidence>
<dbReference type="EMBL" id="QRBI01000120">
    <property type="protein sequence ID" value="RMC06757.1"/>
    <property type="molecule type" value="Genomic_DNA"/>
</dbReference>
<accession>A0A3M0KHV4</accession>
<evidence type="ECO:0000313" key="2">
    <source>
        <dbReference type="Proteomes" id="UP000269221"/>
    </source>
</evidence>
<protein>
    <submittedName>
        <fullName evidence="1">Uncharacterized protein</fullName>
    </submittedName>
</protein>